<sequence>MTHRLEMICAMRSRRPVFPGGAEPDDAGDGARRNLPASTLSGDRFWCGPEPMTRRTAAGLGLDVEVRSELAEIDFGSWRGRTLEDVSRSDPEGFRSWVAEPSEAPHGGESIEALLARVGGWLSSCAALTGRTVAVAPAMVVKACMLHVIAAPATSYARIDLEPLSMVVFVSDGDRWNLRAIGDRR</sequence>
<evidence type="ECO:0000256" key="1">
    <source>
        <dbReference type="SAM" id="MobiDB-lite"/>
    </source>
</evidence>
<dbReference type="Gene3D" id="3.40.50.1240">
    <property type="entry name" value="Phosphoglycerate mutase-like"/>
    <property type="match status" value="1"/>
</dbReference>
<dbReference type="SUPFAM" id="SSF53254">
    <property type="entry name" value="Phosphoglycerate mutase-like"/>
    <property type="match status" value="1"/>
</dbReference>
<evidence type="ECO:0000313" key="2">
    <source>
        <dbReference type="EMBL" id="MFD1703399.1"/>
    </source>
</evidence>
<reference evidence="3" key="1">
    <citation type="journal article" date="2019" name="Int. J. Syst. Evol. Microbiol.">
        <title>The Global Catalogue of Microorganisms (GCM) 10K type strain sequencing project: providing services to taxonomists for standard genome sequencing and annotation.</title>
        <authorList>
            <consortium name="The Broad Institute Genomics Platform"/>
            <consortium name="The Broad Institute Genome Sequencing Center for Infectious Disease"/>
            <person name="Wu L."/>
            <person name="Ma J."/>
        </authorList>
    </citation>
    <scope>NUCLEOTIDE SEQUENCE [LARGE SCALE GENOMIC DNA]</scope>
    <source>
        <strain evidence="3">KCTC 23707</strain>
    </source>
</reference>
<dbReference type="Proteomes" id="UP001597308">
    <property type="component" value="Unassembled WGS sequence"/>
</dbReference>
<gene>
    <name evidence="2" type="ORF">ACFSCV_10325</name>
</gene>
<feature type="region of interest" description="Disordered" evidence="1">
    <location>
        <begin position="15"/>
        <end position="34"/>
    </location>
</feature>
<protein>
    <submittedName>
        <fullName evidence="2">Histidine phosphatase family protein</fullName>
    </submittedName>
</protein>
<keyword evidence="3" id="KW-1185">Reference proteome</keyword>
<comment type="caution">
    <text evidence="2">The sequence shown here is derived from an EMBL/GenBank/DDBJ whole genome shotgun (WGS) entry which is preliminary data.</text>
</comment>
<dbReference type="EMBL" id="JBHUER010000007">
    <property type="protein sequence ID" value="MFD1703399.1"/>
    <property type="molecule type" value="Genomic_DNA"/>
</dbReference>
<dbReference type="InterPro" id="IPR029033">
    <property type="entry name" value="His_PPase_superfam"/>
</dbReference>
<evidence type="ECO:0000313" key="3">
    <source>
        <dbReference type="Proteomes" id="UP001597308"/>
    </source>
</evidence>
<name>A0ABW4K6V4_9HYPH</name>
<dbReference type="InterPro" id="IPR013078">
    <property type="entry name" value="His_Pase_superF_clade-1"/>
</dbReference>
<proteinExistence type="predicted"/>
<accession>A0ABW4K6V4</accession>
<organism evidence="2 3">
    <name type="scientific">Methylopila henanensis</name>
    <dbReference type="NCBI Taxonomy" id="873516"/>
    <lineage>
        <taxon>Bacteria</taxon>
        <taxon>Pseudomonadati</taxon>
        <taxon>Pseudomonadota</taxon>
        <taxon>Alphaproteobacteria</taxon>
        <taxon>Hyphomicrobiales</taxon>
        <taxon>Methylopilaceae</taxon>
        <taxon>Methylopila</taxon>
    </lineage>
</organism>
<dbReference type="Pfam" id="PF00300">
    <property type="entry name" value="His_Phos_1"/>
    <property type="match status" value="1"/>
</dbReference>
<dbReference type="RefSeq" id="WP_378799508.1">
    <property type="nucleotide sequence ID" value="NZ_JBHUER010000007.1"/>
</dbReference>